<keyword evidence="11" id="KW-0843">Virulence</keyword>
<dbReference type="SMART" id="SM00911">
    <property type="entry name" value="HWE_HK"/>
    <property type="match status" value="1"/>
</dbReference>
<feature type="domain" description="Histidine kinase" evidence="12">
    <location>
        <begin position="157"/>
        <end position="349"/>
    </location>
</feature>
<dbReference type="Gene3D" id="3.30.565.10">
    <property type="entry name" value="Histidine kinase-like ATPase, C-terminal domain"/>
    <property type="match status" value="1"/>
</dbReference>
<dbReference type="InterPro" id="IPR003594">
    <property type="entry name" value="HATPase_dom"/>
</dbReference>
<dbReference type="PANTHER" id="PTHR41523">
    <property type="entry name" value="TWO-COMPONENT SYSTEM SENSOR PROTEIN"/>
    <property type="match status" value="1"/>
</dbReference>
<evidence type="ECO:0000313" key="15">
    <source>
        <dbReference type="EMBL" id="NNU16454.1"/>
    </source>
</evidence>
<evidence type="ECO:0000256" key="9">
    <source>
        <dbReference type="ARBA" id="ARBA00022777"/>
    </source>
</evidence>
<evidence type="ECO:0000256" key="11">
    <source>
        <dbReference type="ARBA" id="ARBA00023026"/>
    </source>
</evidence>
<keyword evidence="10" id="KW-0067">ATP-binding</keyword>
<dbReference type="EC" id="2.7.13.3" evidence="2"/>
<evidence type="ECO:0000256" key="6">
    <source>
        <dbReference type="ARBA" id="ARBA00022679"/>
    </source>
</evidence>
<keyword evidence="8" id="KW-0547">Nucleotide-binding</keyword>
<dbReference type="Pfam" id="PF13426">
    <property type="entry name" value="PAS_9"/>
    <property type="match status" value="1"/>
</dbReference>
<evidence type="ECO:0000256" key="10">
    <source>
        <dbReference type="ARBA" id="ARBA00022840"/>
    </source>
</evidence>
<keyword evidence="16" id="KW-1185">Reference proteome</keyword>
<comment type="caution">
    <text evidence="15">The sequence shown here is derived from an EMBL/GenBank/DDBJ whole genome shotgun (WGS) entry which is preliminary data.</text>
</comment>
<feature type="domain" description="PAS" evidence="13">
    <location>
        <begin position="15"/>
        <end position="57"/>
    </location>
</feature>
<keyword evidence="5" id="KW-0288">FMN</keyword>
<dbReference type="PROSITE" id="PS50109">
    <property type="entry name" value="HIS_KIN"/>
    <property type="match status" value="1"/>
</dbReference>
<dbReference type="InterPro" id="IPR036890">
    <property type="entry name" value="HATPase_C_sf"/>
</dbReference>
<evidence type="ECO:0000256" key="5">
    <source>
        <dbReference type="ARBA" id="ARBA00022643"/>
    </source>
</evidence>
<dbReference type="CDD" id="cd00130">
    <property type="entry name" value="PAS"/>
    <property type="match status" value="1"/>
</dbReference>
<evidence type="ECO:0000259" key="12">
    <source>
        <dbReference type="PROSITE" id="PS50109"/>
    </source>
</evidence>
<dbReference type="InterPro" id="IPR000700">
    <property type="entry name" value="PAS-assoc_C"/>
</dbReference>
<dbReference type="PANTHER" id="PTHR41523:SF8">
    <property type="entry name" value="ETHYLENE RESPONSE SENSOR PROTEIN"/>
    <property type="match status" value="1"/>
</dbReference>
<dbReference type="SMART" id="SM00387">
    <property type="entry name" value="HATPase_c"/>
    <property type="match status" value="1"/>
</dbReference>
<dbReference type="InterPro" id="IPR000014">
    <property type="entry name" value="PAS"/>
</dbReference>
<evidence type="ECO:0000256" key="8">
    <source>
        <dbReference type="ARBA" id="ARBA00022741"/>
    </source>
</evidence>
<dbReference type="SUPFAM" id="SSF55874">
    <property type="entry name" value="ATPase domain of HSP90 chaperone/DNA topoisomerase II/histidine kinase"/>
    <property type="match status" value="1"/>
</dbReference>
<evidence type="ECO:0000259" key="13">
    <source>
        <dbReference type="PROSITE" id="PS50112"/>
    </source>
</evidence>
<dbReference type="GO" id="GO:0004673">
    <property type="term" value="F:protein histidine kinase activity"/>
    <property type="evidence" value="ECO:0007669"/>
    <property type="project" value="UniProtKB-EC"/>
</dbReference>
<dbReference type="PROSITE" id="PS50113">
    <property type="entry name" value="PAC"/>
    <property type="match status" value="1"/>
</dbReference>
<dbReference type="InterPro" id="IPR005467">
    <property type="entry name" value="His_kinase_dom"/>
</dbReference>
<dbReference type="NCBIfam" id="TIGR00229">
    <property type="entry name" value="sensory_box"/>
    <property type="match status" value="1"/>
</dbReference>
<organism evidence="15 16">
    <name type="scientific">Parvularcula mediterranea</name>
    <dbReference type="NCBI Taxonomy" id="2732508"/>
    <lineage>
        <taxon>Bacteria</taxon>
        <taxon>Pseudomonadati</taxon>
        <taxon>Pseudomonadota</taxon>
        <taxon>Alphaproteobacteria</taxon>
        <taxon>Parvularculales</taxon>
        <taxon>Parvularculaceae</taxon>
        <taxon>Parvularcula</taxon>
    </lineage>
</organism>
<evidence type="ECO:0000256" key="3">
    <source>
        <dbReference type="ARBA" id="ARBA00022553"/>
    </source>
</evidence>
<keyword evidence="7" id="KW-0677">Repeat</keyword>
<comment type="catalytic activity">
    <reaction evidence="1">
        <text>ATP + protein L-histidine = ADP + protein N-phospho-L-histidine.</text>
        <dbReference type="EC" id="2.7.13.3"/>
    </reaction>
</comment>
<keyword evidence="9" id="KW-0418">Kinase</keyword>
<dbReference type="Pfam" id="PF07568">
    <property type="entry name" value="HisKA_2"/>
    <property type="match status" value="1"/>
</dbReference>
<dbReference type="EMBL" id="JABFCX010000003">
    <property type="protein sequence ID" value="NNU16454.1"/>
    <property type="molecule type" value="Genomic_DNA"/>
</dbReference>
<dbReference type="Pfam" id="PF13581">
    <property type="entry name" value="HATPase_c_2"/>
    <property type="match status" value="1"/>
</dbReference>
<dbReference type="AlphaFoldDB" id="A0A7Y3RLU9"/>
<dbReference type="PROSITE" id="PS50112">
    <property type="entry name" value="PAS"/>
    <property type="match status" value="1"/>
</dbReference>
<dbReference type="InterPro" id="IPR035965">
    <property type="entry name" value="PAS-like_dom_sf"/>
</dbReference>
<dbReference type="Proteomes" id="UP000536835">
    <property type="component" value="Unassembled WGS sequence"/>
</dbReference>
<evidence type="ECO:0000256" key="7">
    <source>
        <dbReference type="ARBA" id="ARBA00022737"/>
    </source>
</evidence>
<evidence type="ECO:0000256" key="2">
    <source>
        <dbReference type="ARBA" id="ARBA00012438"/>
    </source>
</evidence>
<keyword evidence="4" id="KW-0285">Flavoprotein</keyword>
<dbReference type="RefSeq" id="WP_173198919.1">
    <property type="nucleotide sequence ID" value="NZ_JABFCX010000003.1"/>
</dbReference>
<protein>
    <recommendedName>
        <fullName evidence="2">histidine kinase</fullName>
        <ecNumber evidence="2">2.7.13.3</ecNumber>
    </recommendedName>
</protein>
<feature type="domain" description="PAC" evidence="14">
    <location>
        <begin position="94"/>
        <end position="146"/>
    </location>
</feature>
<dbReference type="GO" id="GO:0005524">
    <property type="term" value="F:ATP binding"/>
    <property type="evidence" value="ECO:0007669"/>
    <property type="project" value="UniProtKB-KW"/>
</dbReference>
<dbReference type="SUPFAM" id="SSF55785">
    <property type="entry name" value="PYP-like sensor domain (PAS domain)"/>
    <property type="match status" value="1"/>
</dbReference>
<dbReference type="InterPro" id="IPR011495">
    <property type="entry name" value="Sig_transdc_His_kin_sub2_dim/P"/>
</dbReference>
<keyword evidence="3" id="KW-0597">Phosphoprotein</keyword>
<accession>A0A7Y3RLU9</accession>
<sequence>MTLVDELVKTLGLTRQPLLLAALDQLAEGVIVADEQGKLVFVNTAAHAIHGVKALDVAPEEYTETYQLLTVDEEPYPFEDLPLARAVMHGETVEDAHWKIKRPDGTIVDAVGTARPVLDSEGTQVASVLTLTDKTAELAAEKNLAAALEMKETLLYEVNHRVKNNLALISAMLRLQAKGLDGPGQEALRDISGRVNVLADVHGRLYQTGGHNEIEVVSFLTTILQDTIASLADEEVALRIEHEGAEKLTIDQAVPLSLAINEFTLNSIKHAFDEVEHPEISVRIEAKPEKLVVRYADNGCGLDPEKTQKKRRGIGQALITNLTSQLDAIVDQRTDAEGFAVDVTVPLKNDH</sequence>
<evidence type="ECO:0000256" key="1">
    <source>
        <dbReference type="ARBA" id="ARBA00000085"/>
    </source>
</evidence>
<dbReference type="Gene3D" id="3.30.450.20">
    <property type="entry name" value="PAS domain"/>
    <property type="match status" value="1"/>
</dbReference>
<gene>
    <name evidence="15" type="ORF">HK107_08995</name>
</gene>
<reference evidence="15 16" key="1">
    <citation type="submission" date="2020-05" db="EMBL/GenBank/DDBJ databases">
        <title>Parvularcula mediterraneae sp. nov., isolated from polypropylene straw from shallow seawater of the seashore of Laganas in Zakynthos island, Greece.</title>
        <authorList>
            <person name="Szabo I."/>
            <person name="Al-Omari J."/>
            <person name="Rado J."/>
            <person name="Szerdahelyi G.S."/>
        </authorList>
    </citation>
    <scope>NUCLEOTIDE SEQUENCE [LARGE SCALE GENOMIC DNA]</scope>
    <source>
        <strain evidence="15 16">ZS-1/3</strain>
    </source>
</reference>
<proteinExistence type="predicted"/>
<evidence type="ECO:0000256" key="4">
    <source>
        <dbReference type="ARBA" id="ARBA00022630"/>
    </source>
</evidence>
<name>A0A7Y3RLU9_9PROT</name>
<evidence type="ECO:0000313" key="16">
    <source>
        <dbReference type="Proteomes" id="UP000536835"/>
    </source>
</evidence>
<keyword evidence="6" id="KW-0808">Transferase</keyword>
<dbReference type="InterPro" id="IPR011102">
    <property type="entry name" value="Sig_transdc_His_kinase_HWE"/>
</dbReference>
<evidence type="ECO:0000259" key="14">
    <source>
        <dbReference type="PROSITE" id="PS50113"/>
    </source>
</evidence>